<dbReference type="PROSITE" id="PS50404">
    <property type="entry name" value="GST_NTER"/>
    <property type="match status" value="1"/>
</dbReference>
<accession>A0ABP7SGY6</accession>
<dbReference type="InterPro" id="IPR050983">
    <property type="entry name" value="GST_Omega/HSP26"/>
</dbReference>
<keyword evidence="4" id="KW-1185">Reference proteome</keyword>
<dbReference type="Pfam" id="PF13417">
    <property type="entry name" value="GST_N_3"/>
    <property type="match status" value="1"/>
</dbReference>
<dbReference type="SUPFAM" id="SSF52833">
    <property type="entry name" value="Thioredoxin-like"/>
    <property type="match status" value="1"/>
</dbReference>
<dbReference type="CDD" id="cd00299">
    <property type="entry name" value="GST_C_family"/>
    <property type="match status" value="1"/>
</dbReference>
<comment type="caution">
    <text evidence="3">The sequence shown here is derived from an EMBL/GenBank/DDBJ whole genome shotgun (WGS) entry which is preliminary data.</text>
</comment>
<evidence type="ECO:0000259" key="1">
    <source>
        <dbReference type="PROSITE" id="PS50404"/>
    </source>
</evidence>
<dbReference type="PANTHER" id="PTHR43968">
    <property type="match status" value="1"/>
</dbReference>
<dbReference type="RefSeq" id="WP_344761198.1">
    <property type="nucleotide sequence ID" value="NZ_BAAAZE010000001.1"/>
</dbReference>
<proteinExistence type="predicted"/>
<reference evidence="4" key="1">
    <citation type="journal article" date="2019" name="Int. J. Syst. Evol. Microbiol.">
        <title>The Global Catalogue of Microorganisms (GCM) 10K type strain sequencing project: providing services to taxonomists for standard genome sequencing and annotation.</title>
        <authorList>
            <consortium name="The Broad Institute Genomics Platform"/>
            <consortium name="The Broad Institute Genome Sequencing Center for Infectious Disease"/>
            <person name="Wu L."/>
            <person name="Ma J."/>
        </authorList>
    </citation>
    <scope>NUCLEOTIDE SEQUENCE [LARGE SCALE GENOMIC DNA]</scope>
    <source>
        <strain evidence="4">JCM 16673</strain>
    </source>
</reference>
<name>A0ABP7SGY6_9BURK</name>
<protein>
    <submittedName>
        <fullName evidence="3">Glutathione S-transferase family protein</fullName>
    </submittedName>
</protein>
<dbReference type="Gene3D" id="3.40.30.110">
    <property type="match status" value="2"/>
</dbReference>
<dbReference type="InterPro" id="IPR036282">
    <property type="entry name" value="Glutathione-S-Trfase_C_sf"/>
</dbReference>
<dbReference type="Proteomes" id="UP001501353">
    <property type="component" value="Unassembled WGS sequence"/>
</dbReference>
<evidence type="ECO:0000259" key="2">
    <source>
        <dbReference type="PROSITE" id="PS50405"/>
    </source>
</evidence>
<dbReference type="CDD" id="cd00570">
    <property type="entry name" value="GST_N_family"/>
    <property type="match status" value="1"/>
</dbReference>
<sequence length="318" mass="34636">MPDLILHHYPNSPFAEKARLLLGYKQLAWKSVMIPAIMPKPDVVALTGGYRRTPVLQIGADIYCDTALIADVLERLAPTPSLTPPASAGVARTLAQWADTTLFWTAIAYAFQPAGLQAMFGSLPPEHLQAFGADRAAMRGNAPRMPVQEATASLIDYLDRIEAMLADGKLYLLGAQPTIADFSVYHPIWYVRRIAGLSAILERAPRLLAWADRMAAIGHHQYDKMTSTEALEISRNSTPMAVEAAGEATLLHLHGIALGDRVTITPTDYAFDPVEGELVFASATELALRRVDERAGLVVVHFPRIGYQLKSALEKAAA</sequence>
<feature type="domain" description="GST N-terminal" evidence="1">
    <location>
        <begin position="2"/>
        <end position="81"/>
    </location>
</feature>
<gene>
    <name evidence="3" type="ORF">GCM10022212_00820</name>
</gene>
<dbReference type="PANTHER" id="PTHR43968:SF6">
    <property type="entry name" value="GLUTATHIONE S-TRANSFERASE OMEGA"/>
    <property type="match status" value="1"/>
</dbReference>
<organism evidence="3 4">
    <name type="scientific">Actimicrobium antarcticum</name>
    <dbReference type="NCBI Taxonomy" id="1051899"/>
    <lineage>
        <taxon>Bacteria</taxon>
        <taxon>Pseudomonadati</taxon>
        <taxon>Pseudomonadota</taxon>
        <taxon>Betaproteobacteria</taxon>
        <taxon>Burkholderiales</taxon>
        <taxon>Oxalobacteraceae</taxon>
        <taxon>Actimicrobium</taxon>
    </lineage>
</organism>
<dbReference type="InterPro" id="IPR010987">
    <property type="entry name" value="Glutathione-S-Trfase_C-like"/>
</dbReference>
<dbReference type="Pfam" id="PF13410">
    <property type="entry name" value="GST_C_2"/>
    <property type="match status" value="1"/>
</dbReference>
<dbReference type="InterPro" id="IPR036249">
    <property type="entry name" value="Thioredoxin-like_sf"/>
</dbReference>
<dbReference type="PROSITE" id="PS50405">
    <property type="entry name" value="GST_CTER"/>
    <property type="match status" value="1"/>
</dbReference>
<dbReference type="SUPFAM" id="SSF47616">
    <property type="entry name" value="GST C-terminal domain-like"/>
    <property type="match status" value="1"/>
</dbReference>
<dbReference type="InterPro" id="IPR004045">
    <property type="entry name" value="Glutathione_S-Trfase_N"/>
</dbReference>
<evidence type="ECO:0000313" key="3">
    <source>
        <dbReference type="EMBL" id="GAA4011539.1"/>
    </source>
</evidence>
<dbReference type="EMBL" id="BAAAZE010000001">
    <property type="protein sequence ID" value="GAA4011539.1"/>
    <property type="molecule type" value="Genomic_DNA"/>
</dbReference>
<evidence type="ECO:0000313" key="4">
    <source>
        <dbReference type="Proteomes" id="UP001501353"/>
    </source>
</evidence>
<feature type="domain" description="GST C-terminal" evidence="2">
    <location>
        <begin position="84"/>
        <end position="240"/>
    </location>
</feature>